<evidence type="ECO:0000256" key="1">
    <source>
        <dbReference type="ARBA" id="ARBA00023015"/>
    </source>
</evidence>
<dbReference type="PROSITE" id="PS00519">
    <property type="entry name" value="HTH_ASNC_1"/>
    <property type="match status" value="1"/>
</dbReference>
<dbReference type="GO" id="GO:0043565">
    <property type="term" value="F:sequence-specific DNA binding"/>
    <property type="evidence" value="ECO:0007669"/>
    <property type="project" value="InterPro"/>
</dbReference>
<gene>
    <name evidence="5" type="ORF">Gferi_11845</name>
</gene>
<dbReference type="GO" id="GO:0043200">
    <property type="term" value="P:response to amino acid"/>
    <property type="evidence" value="ECO:0007669"/>
    <property type="project" value="TreeGrafter"/>
</dbReference>
<sequence length="145" mass="16010">MDQFDKKIIEALQKNGKISMAELGRSIGLSTSATSERVKKMEQEGIIKGYTVLIDGGKVGMDITAFISVPVGNMAIEAMAKMISEIPQVQECHKVTGNTCFMVKVKARNTKELEQLIDQINHVAPNTYTYLALSTAKETTWINIE</sequence>
<dbReference type="Pfam" id="PF01037">
    <property type="entry name" value="AsnC_trans_reg"/>
    <property type="match status" value="1"/>
</dbReference>
<dbReference type="Gene3D" id="1.10.10.10">
    <property type="entry name" value="Winged helix-like DNA-binding domain superfamily/Winged helix DNA-binding domain"/>
    <property type="match status" value="1"/>
</dbReference>
<evidence type="ECO:0000313" key="6">
    <source>
        <dbReference type="Proteomes" id="UP000095743"/>
    </source>
</evidence>
<dbReference type="SUPFAM" id="SSF46785">
    <property type="entry name" value="Winged helix' DNA-binding domain"/>
    <property type="match status" value="1"/>
</dbReference>
<keyword evidence="3" id="KW-0804">Transcription</keyword>
<dbReference type="InterPro" id="IPR011991">
    <property type="entry name" value="ArsR-like_HTH"/>
</dbReference>
<dbReference type="KEGG" id="gfe:Gferi_11845"/>
<proteinExistence type="predicted"/>
<dbReference type="RefSeq" id="WP_069976737.1">
    <property type="nucleotide sequence ID" value="NZ_CP017269.1"/>
</dbReference>
<dbReference type="InterPro" id="IPR019887">
    <property type="entry name" value="Tscrpt_reg_AsnC/Lrp_C"/>
</dbReference>
<dbReference type="CDD" id="cd00090">
    <property type="entry name" value="HTH_ARSR"/>
    <property type="match status" value="1"/>
</dbReference>
<organism evidence="5 6">
    <name type="scientific">Geosporobacter ferrireducens</name>
    <dbReference type="NCBI Taxonomy" id="1424294"/>
    <lineage>
        <taxon>Bacteria</taxon>
        <taxon>Bacillati</taxon>
        <taxon>Bacillota</taxon>
        <taxon>Clostridia</taxon>
        <taxon>Peptostreptococcales</taxon>
        <taxon>Thermotaleaceae</taxon>
        <taxon>Geosporobacter</taxon>
    </lineage>
</organism>
<dbReference type="InterPro" id="IPR011008">
    <property type="entry name" value="Dimeric_a/b-barrel"/>
</dbReference>
<dbReference type="SUPFAM" id="SSF54909">
    <property type="entry name" value="Dimeric alpha+beta barrel"/>
    <property type="match status" value="1"/>
</dbReference>
<evidence type="ECO:0000256" key="2">
    <source>
        <dbReference type="ARBA" id="ARBA00023125"/>
    </source>
</evidence>
<keyword evidence="6" id="KW-1185">Reference proteome</keyword>
<dbReference type="PROSITE" id="PS50956">
    <property type="entry name" value="HTH_ASNC_2"/>
    <property type="match status" value="1"/>
</dbReference>
<dbReference type="InterPro" id="IPR036390">
    <property type="entry name" value="WH_DNA-bd_sf"/>
</dbReference>
<evidence type="ECO:0000313" key="5">
    <source>
        <dbReference type="EMBL" id="AOT70226.1"/>
    </source>
</evidence>
<keyword evidence="1" id="KW-0805">Transcription regulation</keyword>
<reference evidence="5 6" key="1">
    <citation type="submission" date="2016-09" db="EMBL/GenBank/DDBJ databases">
        <title>Genomic analysis reveals versatility of anaerobic energy metabolism of Geosporobacter ferrireducens IRF9 of phylum Firmicutes.</title>
        <authorList>
            <person name="Kim S.-J."/>
        </authorList>
    </citation>
    <scope>NUCLEOTIDE SEQUENCE [LARGE SCALE GENOMIC DNA]</scope>
    <source>
        <strain evidence="5 6">IRF9</strain>
    </source>
</reference>
<accession>A0A1D8GH40</accession>
<dbReference type="Pfam" id="PF13412">
    <property type="entry name" value="HTH_24"/>
    <property type="match status" value="1"/>
</dbReference>
<dbReference type="PANTHER" id="PTHR30154">
    <property type="entry name" value="LEUCINE-RESPONSIVE REGULATORY PROTEIN"/>
    <property type="match status" value="1"/>
</dbReference>
<protein>
    <recommendedName>
        <fullName evidence="4">HTH asnC-type domain-containing protein</fullName>
    </recommendedName>
</protein>
<dbReference type="EMBL" id="CP017269">
    <property type="protein sequence ID" value="AOT70226.1"/>
    <property type="molecule type" value="Genomic_DNA"/>
</dbReference>
<evidence type="ECO:0000259" key="4">
    <source>
        <dbReference type="PROSITE" id="PS50956"/>
    </source>
</evidence>
<dbReference type="InterPro" id="IPR019888">
    <property type="entry name" value="Tscrpt_reg_AsnC-like"/>
</dbReference>
<dbReference type="InterPro" id="IPR036388">
    <property type="entry name" value="WH-like_DNA-bd_sf"/>
</dbReference>
<dbReference type="PRINTS" id="PR00033">
    <property type="entry name" value="HTHASNC"/>
</dbReference>
<evidence type="ECO:0000256" key="3">
    <source>
        <dbReference type="ARBA" id="ARBA00023163"/>
    </source>
</evidence>
<dbReference type="Gene3D" id="3.30.70.920">
    <property type="match status" value="1"/>
</dbReference>
<dbReference type="InterPro" id="IPR019885">
    <property type="entry name" value="Tscrpt_reg_HTH_AsnC-type_CS"/>
</dbReference>
<dbReference type="GO" id="GO:0005829">
    <property type="term" value="C:cytosol"/>
    <property type="evidence" value="ECO:0007669"/>
    <property type="project" value="TreeGrafter"/>
</dbReference>
<dbReference type="Proteomes" id="UP000095743">
    <property type="component" value="Chromosome"/>
</dbReference>
<dbReference type="OrthoDB" id="66249at2"/>
<keyword evidence="2" id="KW-0238">DNA-binding</keyword>
<dbReference type="SMART" id="SM00344">
    <property type="entry name" value="HTH_ASNC"/>
    <property type="match status" value="1"/>
</dbReference>
<dbReference type="FunFam" id="1.10.10.10:FF:000186">
    <property type="entry name" value="AsnC family transcriptional regulator"/>
    <property type="match status" value="1"/>
</dbReference>
<name>A0A1D8GH40_9FIRM</name>
<feature type="domain" description="HTH asnC-type" evidence="4">
    <location>
        <begin position="1"/>
        <end position="62"/>
    </location>
</feature>
<dbReference type="AlphaFoldDB" id="A0A1D8GH40"/>
<dbReference type="PANTHER" id="PTHR30154:SF53">
    <property type="entry name" value="HTH-TYPE TRANSCRIPTIONAL REGULATOR LRPC"/>
    <property type="match status" value="1"/>
</dbReference>
<dbReference type="STRING" id="1424294.Gferi_11845"/>
<dbReference type="InterPro" id="IPR000485">
    <property type="entry name" value="AsnC-type_HTH_dom"/>
</dbReference>